<dbReference type="EMBL" id="NJEU01001425">
    <property type="protein sequence ID" value="PHH67496.1"/>
    <property type="molecule type" value="Genomic_DNA"/>
</dbReference>
<dbReference type="InterPro" id="IPR011893">
    <property type="entry name" value="Selenoprotein_Rdx-typ"/>
</dbReference>
<dbReference type="AlphaFoldDB" id="A0A2C5YIG1"/>
<dbReference type="PANTHER" id="PTHR36417">
    <property type="entry name" value="SELENOPROTEIN DOMAIN PROTEIN (AFU_ORTHOLOGUE AFUA_1G05220)"/>
    <property type="match status" value="1"/>
</dbReference>
<dbReference type="PANTHER" id="PTHR36417:SF2">
    <property type="entry name" value="SELENOPROTEIN DOMAIN PROTEIN (AFU_ORTHOLOGUE AFUA_1G05220)"/>
    <property type="match status" value="1"/>
</dbReference>
<feature type="region of interest" description="Disordered" evidence="2">
    <location>
        <begin position="66"/>
        <end position="101"/>
    </location>
</feature>
<organism evidence="3 4">
    <name type="scientific">Ophiocordyceps australis</name>
    <dbReference type="NCBI Taxonomy" id="1399860"/>
    <lineage>
        <taxon>Eukaryota</taxon>
        <taxon>Fungi</taxon>
        <taxon>Dikarya</taxon>
        <taxon>Ascomycota</taxon>
        <taxon>Pezizomycotina</taxon>
        <taxon>Sordariomycetes</taxon>
        <taxon>Hypocreomycetidae</taxon>
        <taxon>Hypocreales</taxon>
        <taxon>Ophiocordycipitaceae</taxon>
        <taxon>Ophiocordyceps</taxon>
    </lineage>
</organism>
<dbReference type="Gene3D" id="3.40.30.10">
    <property type="entry name" value="Glutaredoxin"/>
    <property type="match status" value="1"/>
</dbReference>
<evidence type="ECO:0000256" key="1">
    <source>
        <dbReference type="ARBA" id="ARBA00023284"/>
    </source>
</evidence>
<dbReference type="Pfam" id="PF10262">
    <property type="entry name" value="Rdx"/>
    <property type="match status" value="1"/>
</dbReference>
<dbReference type="SUPFAM" id="SSF52833">
    <property type="entry name" value="Thioredoxin-like"/>
    <property type="match status" value="1"/>
</dbReference>
<sequence length="153" mass="16634">MTPLCQQTSCQHMDIRQKAQQKKPTKKKKTTQKKYAQELLSTFPSLGEVALQPGSSGTFIISLTTSCDGASHDSTPPAPASTPPETTSPTLNPPRPPQTCTTTVLWDRRRDSGFPETKLLKRLVRDVVDPSRALGHIDGLPSVPRPAPACEDC</sequence>
<gene>
    <name evidence="3" type="ORF">CDD82_1423</name>
</gene>
<evidence type="ECO:0000313" key="3">
    <source>
        <dbReference type="EMBL" id="PHH67496.1"/>
    </source>
</evidence>
<dbReference type="InterPro" id="IPR036249">
    <property type="entry name" value="Thioredoxin-like_sf"/>
</dbReference>
<reference evidence="3 4" key="1">
    <citation type="submission" date="2017-06" db="EMBL/GenBank/DDBJ databases">
        <title>Ant-infecting Ophiocordyceps genomes reveal a high diversity of potential behavioral manipulation genes and a possible major role for enterotoxins.</title>
        <authorList>
            <person name="De Bekker C."/>
            <person name="Evans H.C."/>
            <person name="Brachmann A."/>
            <person name="Hughes D.P."/>
        </authorList>
    </citation>
    <scope>NUCLEOTIDE SEQUENCE [LARGE SCALE GENOMIC DNA]</scope>
    <source>
        <strain evidence="3 4">1348a</strain>
    </source>
</reference>
<name>A0A2C5YIG1_9HYPO</name>
<keyword evidence="1" id="KW-0676">Redox-active center</keyword>
<dbReference type="OrthoDB" id="60822at2759"/>
<dbReference type="Proteomes" id="UP000224854">
    <property type="component" value="Unassembled WGS sequence"/>
</dbReference>
<evidence type="ECO:0000256" key="2">
    <source>
        <dbReference type="SAM" id="MobiDB-lite"/>
    </source>
</evidence>
<accession>A0A2C5YIG1</accession>
<evidence type="ECO:0000313" key="4">
    <source>
        <dbReference type="Proteomes" id="UP000224854"/>
    </source>
</evidence>
<proteinExistence type="predicted"/>
<comment type="caution">
    <text evidence="3">The sequence shown here is derived from an EMBL/GenBank/DDBJ whole genome shotgun (WGS) entry which is preliminary data.</text>
</comment>
<keyword evidence="4" id="KW-1185">Reference proteome</keyword>
<protein>
    <submittedName>
        <fullName evidence="3">Uncharacterized protein</fullName>
    </submittedName>
</protein>